<protein>
    <recommendedName>
        <fullName evidence="1">PD-(D/E)XK endonuclease-like domain-containing protein</fullName>
    </recommendedName>
</protein>
<dbReference type="InterPro" id="IPR011604">
    <property type="entry name" value="PDDEXK-like_dom_sf"/>
</dbReference>
<dbReference type="EMBL" id="UINC01000805">
    <property type="protein sequence ID" value="SUZ61463.1"/>
    <property type="molecule type" value="Genomic_DNA"/>
</dbReference>
<dbReference type="Gene3D" id="3.90.320.10">
    <property type="match status" value="1"/>
</dbReference>
<name>A0A381P749_9ZZZZ</name>
<organism evidence="2">
    <name type="scientific">marine metagenome</name>
    <dbReference type="NCBI Taxonomy" id="408172"/>
    <lineage>
        <taxon>unclassified sequences</taxon>
        <taxon>metagenomes</taxon>
        <taxon>ecological metagenomes</taxon>
    </lineage>
</organism>
<dbReference type="InterPro" id="IPR038726">
    <property type="entry name" value="PDDEXK_AddAB-type"/>
</dbReference>
<dbReference type="AlphaFoldDB" id="A0A381P749"/>
<sequence length="347" mass="39829">VPRHRGTFKPSRPEPYELSRGRVEDFIQCPACFWLDRVKGVKFPSIPGFNINSATDLLLKRDFNRYRERQLSHPFMIRNGLEHLVPFAHEDLERWVNALHFGASLNHFNTIHEETNILFGGGIDDVWRNIETNELHIVDYKSTSQGVMSPKKEPKEINLEGRWKQGYKRQIEMYQWILRRKGFQVNDIGYFVYVDGQHYGIDGMLDDTENQANMSFKATLLTYRGDDSWVADALQNIHAVLNQTHCPNHGPDCEHARFFDGVSEAMGESGVMNGGNQQMTEFISSDLKAAADRVAEACQKLQQSLSERKYLESDSELIDFLRVQLQGGEDQLRSIAEDVSNRDSADD</sequence>
<feature type="non-terminal residue" evidence="2">
    <location>
        <position position="1"/>
    </location>
</feature>
<evidence type="ECO:0000313" key="2">
    <source>
        <dbReference type="EMBL" id="SUZ61463.1"/>
    </source>
</evidence>
<reference evidence="2" key="1">
    <citation type="submission" date="2018-05" db="EMBL/GenBank/DDBJ databases">
        <authorList>
            <person name="Lanie J.A."/>
            <person name="Ng W.-L."/>
            <person name="Kazmierczak K.M."/>
            <person name="Andrzejewski T.M."/>
            <person name="Davidsen T.M."/>
            <person name="Wayne K.J."/>
            <person name="Tettelin H."/>
            <person name="Glass J.I."/>
            <person name="Rusch D."/>
            <person name="Podicherti R."/>
            <person name="Tsui H.-C.T."/>
            <person name="Winkler M.E."/>
        </authorList>
    </citation>
    <scope>NUCLEOTIDE SEQUENCE</scope>
</reference>
<dbReference type="EMBL" id="UINC01001321">
    <property type="protein sequence ID" value="SUZ77550.1"/>
    <property type="molecule type" value="Genomic_DNA"/>
</dbReference>
<dbReference type="Pfam" id="PF12705">
    <property type="entry name" value="PDDEXK_1"/>
    <property type="match status" value="1"/>
</dbReference>
<evidence type="ECO:0000259" key="1">
    <source>
        <dbReference type="Pfam" id="PF12705"/>
    </source>
</evidence>
<evidence type="ECO:0000313" key="3">
    <source>
        <dbReference type="EMBL" id="SUZ77550.1"/>
    </source>
</evidence>
<feature type="domain" description="PD-(D/E)XK endonuclease-like" evidence="1">
    <location>
        <begin position="18"/>
        <end position="254"/>
    </location>
</feature>
<gene>
    <name evidence="2" type="ORF">METZ01_LOCUS14317</name>
    <name evidence="3" type="ORF">METZ01_LOCUS30404</name>
</gene>
<proteinExistence type="predicted"/>
<accession>A0A381P749</accession>